<accession>F0XII9</accession>
<dbReference type="InterPro" id="IPR001680">
    <property type="entry name" value="WD40_rpt"/>
</dbReference>
<evidence type="ECO:0000259" key="16">
    <source>
        <dbReference type="Pfam" id="PF24883"/>
    </source>
</evidence>
<dbReference type="Pfam" id="PF05057">
    <property type="entry name" value="DUF676"/>
    <property type="match status" value="1"/>
</dbReference>
<keyword evidence="10" id="KW-0853">WD repeat</keyword>
<evidence type="ECO:0000256" key="9">
    <source>
        <dbReference type="ARBA" id="ARBA00023136"/>
    </source>
</evidence>
<reference evidence="17 18" key="1">
    <citation type="journal article" date="2011" name="Proc. Natl. Acad. Sci. U.S.A.">
        <title>Genome and transcriptome analyses of the mountain pine beetle-fungal symbiont Grosmannia clavigera, a lodgepole pine pathogen.</title>
        <authorList>
            <person name="DiGuistini S."/>
            <person name="Wang Y."/>
            <person name="Liao N.Y."/>
            <person name="Taylor G."/>
            <person name="Tanguay P."/>
            <person name="Feau N."/>
            <person name="Henrissat B."/>
            <person name="Chan S.K."/>
            <person name="Hesse-Orce U."/>
            <person name="Alamouti S.M."/>
            <person name="Tsui C.K.M."/>
            <person name="Docking R.T."/>
            <person name="Levasseur A."/>
            <person name="Haridas S."/>
            <person name="Robertson G."/>
            <person name="Birol I."/>
            <person name="Holt R.A."/>
            <person name="Marra M.A."/>
            <person name="Hamelin R.C."/>
            <person name="Hirst M."/>
            <person name="Jones S.J.M."/>
            <person name="Bohlmann J."/>
            <person name="Breuil C."/>
        </authorList>
    </citation>
    <scope>NUCLEOTIDE SEQUENCE [LARGE SCALE GENOMIC DNA]</scope>
    <source>
        <strain evidence="18">kw1407 / UAMH 11150</strain>
    </source>
</reference>
<dbReference type="InterPro" id="IPR052374">
    <property type="entry name" value="SERAC1"/>
</dbReference>
<sequence>MWPPSHSSSSTSTGDEDPGLGLRVLHNPEAPSVDVIFVHGLGGHSSKTWSKKHDPKLFWPQLWLPFEPEMGTARILTFGYNANWHDSSNTAARIEDFAKALLYEMRFAQDGSGKSLGIGSHPLLFVAHSMGGLVVKKLVLLGIHDETYKDLIASVSAIIFLSTPHRGTHLAETLNRLLAASFQSPKNFVSDLEKCSPVISDLNEQFRHFATRFSIWSFYETLATTIGPKKMMVLEKDSSVLGYPTEISKPLNADHHDVCKYSSPSDNNYINVRNAIRSHVLLYRRTDREESKSDLETEDIQELFSDCPSSDGDYNTLQQKLVPGTCEWFVRQPAIKSWIRPSQEPHVAWYHSSPGSGKSMRASFLIKHLTASGSACQFFLFKSSDAAKRSVANCLRSLACQLARDLPAFKNSLHTASPHSLGSGSPEPLLLWQDIFERRLFQIKQVDPVYWVIDGLDECDSPKALLYCLQNLAESKLPIKVMIMSRNTEGNFLWTKLVLDEILDCHTEDSVKDVLAEVPDDMMLLYKRMEHNLVLSKKKSSPSLVASIRAILEWTTCAQRSLSVAELSQALKEELPGLLDLKRTITDICGQFILVDNEDTVAMVHHTAREYFTGMRGRTPQIHSCEDLDYVDSCANDLLNIVGKFGHNIGKDPMVMYDIVPAFCPANSIVHKQFYGPQSSKIRVHGANKTGWNDRIGRFGLPNDAEAWNITCAGTLITVLGPNGVITLWNAIDFSEVGMITHGEPVTATALSDNGQKLATYGLATTKLWAIPAGKLLSSTQNPANIKAVSLAFGDNDGTLWVSGDDNVVRHTQLEFLGQGWQVPHPQMLRDNHRIVGAITSSPTCVAFDGDRRYMGASYRGSPLSVWRLEDGKHVKICKRAKTFQPGGMPQASASWASVKRFTWNPVTGHLLGIYADGCVFKWHPITNENVEEQQAADEIAASPNGLLFVTSSSNGSVLIWDFARFKVISCAWASAGYDVKVRGPSLEQRSQCLQYVDHNLDTYLQQTSGNKGTVHVFEDAWLVIEAVPEKIELKIATFAALDAIAPQDCILCTNSSSYKSSEMFSKVSEPMKNRILNAHYYMPPACMAVELMTDGFTNEAIFPFLSDRLKETAAFPYTARKDSTGFIFNRLWAAIKREILTILSEGVSVPEEIDSIWSKLFNGKTLPCKLMDDVGLDTVASIESHYISERGLSSKATVDYLKSTYLDHGKLGSMSPNGGLYPPKAKTEDQDCTTSPSSTLLVLDVGLGAAEPSTTSGEILQIDTNGENLKTILLKQALPDGIAVSPSRGKFYWTQKRPPKALCTLRSLCTAAALQILLQ</sequence>
<dbReference type="Pfam" id="PF22939">
    <property type="entry name" value="WHD_GPIID"/>
    <property type="match status" value="1"/>
</dbReference>
<dbReference type="SUPFAM" id="SSF48179">
    <property type="entry name" value="6-phosphogluconate dehydrogenase C-terminal domain-like"/>
    <property type="match status" value="1"/>
</dbReference>
<feature type="domain" description="DUF676" evidence="14">
    <location>
        <begin position="35"/>
        <end position="173"/>
    </location>
</feature>
<feature type="region of interest" description="Disordered" evidence="11">
    <location>
        <begin position="1"/>
        <end position="23"/>
    </location>
</feature>
<evidence type="ECO:0000256" key="5">
    <source>
        <dbReference type="ARBA" id="ARBA00022737"/>
    </source>
</evidence>
<dbReference type="Gene3D" id="3.40.50.720">
    <property type="entry name" value="NAD(P)-binding Rossmann-like Domain"/>
    <property type="match status" value="1"/>
</dbReference>
<dbReference type="Pfam" id="PF00725">
    <property type="entry name" value="3HCDH"/>
    <property type="match status" value="1"/>
</dbReference>
<dbReference type="GO" id="GO:0005739">
    <property type="term" value="C:mitochondrion"/>
    <property type="evidence" value="ECO:0007669"/>
    <property type="project" value="UniProtKB-SubCell"/>
</dbReference>
<dbReference type="GO" id="GO:0016020">
    <property type="term" value="C:membrane"/>
    <property type="evidence" value="ECO:0007669"/>
    <property type="project" value="UniProtKB-SubCell"/>
</dbReference>
<dbReference type="Gene3D" id="3.40.50.300">
    <property type="entry name" value="P-loop containing nucleotide triphosphate hydrolases"/>
    <property type="match status" value="1"/>
</dbReference>
<dbReference type="InterPro" id="IPR036291">
    <property type="entry name" value="NAD(P)-bd_dom_sf"/>
</dbReference>
<dbReference type="SUPFAM" id="SSF51735">
    <property type="entry name" value="NAD(P)-binding Rossmann-fold domains"/>
    <property type="match status" value="1"/>
</dbReference>
<evidence type="ECO:0000256" key="11">
    <source>
        <dbReference type="SAM" id="MobiDB-lite"/>
    </source>
</evidence>
<dbReference type="InterPro" id="IPR008927">
    <property type="entry name" value="6-PGluconate_DH-like_C_sf"/>
</dbReference>
<keyword evidence="9" id="KW-0472">Membrane</keyword>
<dbReference type="InterPro" id="IPR013328">
    <property type="entry name" value="6PGD_dom2"/>
</dbReference>
<keyword evidence="18" id="KW-1185">Reference proteome</keyword>
<dbReference type="GO" id="GO:0006631">
    <property type="term" value="P:fatty acid metabolic process"/>
    <property type="evidence" value="ECO:0007669"/>
    <property type="project" value="InterPro"/>
</dbReference>
<dbReference type="InterPro" id="IPR054471">
    <property type="entry name" value="GPIID_WHD"/>
</dbReference>
<dbReference type="HOGENOM" id="CLU_259930_0_0_1"/>
<dbReference type="GO" id="GO:0016616">
    <property type="term" value="F:oxidoreductase activity, acting on the CH-OH group of donors, NAD or NADP as acceptor"/>
    <property type="evidence" value="ECO:0007669"/>
    <property type="project" value="InterPro"/>
</dbReference>
<dbReference type="Gene3D" id="2.130.10.10">
    <property type="entry name" value="YVTN repeat-like/Quinoprotein amine dehydrogenase"/>
    <property type="match status" value="2"/>
</dbReference>
<dbReference type="InParanoid" id="F0XII9"/>
<evidence type="ECO:0000256" key="4">
    <source>
        <dbReference type="ARBA" id="ARBA00007920"/>
    </source>
</evidence>
<evidence type="ECO:0000256" key="8">
    <source>
        <dbReference type="ARBA" id="ARBA00023128"/>
    </source>
</evidence>
<dbReference type="Gene3D" id="1.10.1040.10">
    <property type="entry name" value="N-(1-d-carboxylethyl)-l-norvaline Dehydrogenase, domain 2"/>
    <property type="match status" value="1"/>
</dbReference>
<dbReference type="PANTHER" id="PTHR48182:SF2">
    <property type="entry name" value="PROTEIN SERAC1"/>
    <property type="match status" value="1"/>
</dbReference>
<dbReference type="GO" id="GO:0005783">
    <property type="term" value="C:endoplasmic reticulum"/>
    <property type="evidence" value="ECO:0007669"/>
    <property type="project" value="UniProtKB-SubCell"/>
</dbReference>
<feature type="domain" description="3-hydroxyacyl-CoA dehydrogenase NAD binding" evidence="13">
    <location>
        <begin position="988"/>
        <end position="1106"/>
    </location>
</feature>
<dbReference type="eggNOG" id="KOG2304">
    <property type="taxonomic scope" value="Eukaryota"/>
</dbReference>
<dbReference type="InterPro" id="IPR027417">
    <property type="entry name" value="P-loop_NTPase"/>
</dbReference>
<dbReference type="SUPFAM" id="SSF50978">
    <property type="entry name" value="WD40 repeat-like"/>
    <property type="match status" value="1"/>
</dbReference>
<gene>
    <name evidence="17" type="ORF">CMQ_5823</name>
</gene>
<dbReference type="InterPro" id="IPR006108">
    <property type="entry name" value="3HC_DH_C"/>
</dbReference>
<dbReference type="Pfam" id="PF24883">
    <property type="entry name" value="NPHP3_N"/>
    <property type="match status" value="1"/>
</dbReference>
<evidence type="ECO:0000259" key="15">
    <source>
        <dbReference type="Pfam" id="PF22939"/>
    </source>
</evidence>
<feature type="compositionally biased region" description="Low complexity" evidence="11">
    <location>
        <begin position="1"/>
        <end position="13"/>
    </location>
</feature>
<name>F0XII9_GROCL</name>
<dbReference type="InterPro" id="IPR015943">
    <property type="entry name" value="WD40/YVTN_repeat-like_dom_sf"/>
</dbReference>
<feature type="repeat" description="WD" evidence="10">
    <location>
        <begin position="940"/>
        <end position="962"/>
    </location>
</feature>
<keyword evidence="7" id="KW-0560">Oxidoreductase</keyword>
<feature type="domain" description="3-hydroxyacyl-CoA dehydrogenase C-terminal" evidence="12">
    <location>
        <begin position="1126"/>
        <end position="1219"/>
    </location>
</feature>
<dbReference type="GO" id="GO:0070403">
    <property type="term" value="F:NAD+ binding"/>
    <property type="evidence" value="ECO:0007669"/>
    <property type="project" value="InterPro"/>
</dbReference>
<evidence type="ECO:0000256" key="10">
    <source>
        <dbReference type="PROSITE-ProRule" id="PRU00221"/>
    </source>
</evidence>
<organism evidence="18">
    <name type="scientific">Grosmannia clavigera (strain kw1407 / UAMH 11150)</name>
    <name type="common">Blue stain fungus</name>
    <name type="synonym">Graphiocladiella clavigera</name>
    <dbReference type="NCBI Taxonomy" id="655863"/>
    <lineage>
        <taxon>Eukaryota</taxon>
        <taxon>Fungi</taxon>
        <taxon>Dikarya</taxon>
        <taxon>Ascomycota</taxon>
        <taxon>Pezizomycotina</taxon>
        <taxon>Sordariomycetes</taxon>
        <taxon>Sordariomycetidae</taxon>
        <taxon>Ophiostomatales</taxon>
        <taxon>Ophiostomataceae</taxon>
        <taxon>Leptographium</taxon>
    </lineage>
</organism>
<dbReference type="EMBL" id="GL629771">
    <property type="protein sequence ID" value="EFX02462.1"/>
    <property type="molecule type" value="Genomic_DNA"/>
</dbReference>
<dbReference type="OrthoDB" id="1658288at2759"/>
<dbReference type="InterPro" id="IPR007751">
    <property type="entry name" value="DUF676_lipase-like"/>
</dbReference>
<dbReference type="Pfam" id="PF02737">
    <property type="entry name" value="3HCDH_N"/>
    <property type="match status" value="1"/>
</dbReference>
<dbReference type="Gene3D" id="3.40.50.1820">
    <property type="entry name" value="alpha/beta hydrolase"/>
    <property type="match status" value="1"/>
</dbReference>
<evidence type="ECO:0000256" key="3">
    <source>
        <dbReference type="ARBA" id="ARBA00004370"/>
    </source>
</evidence>
<keyword evidence="6" id="KW-0256">Endoplasmic reticulum</keyword>
<dbReference type="PANTHER" id="PTHR48182">
    <property type="entry name" value="PROTEIN SERAC1"/>
    <property type="match status" value="1"/>
</dbReference>
<evidence type="ECO:0000259" key="12">
    <source>
        <dbReference type="Pfam" id="PF00725"/>
    </source>
</evidence>
<keyword evidence="5" id="KW-0677">Repeat</keyword>
<dbReference type="eggNOG" id="KOG2029">
    <property type="taxonomic scope" value="Eukaryota"/>
</dbReference>
<feature type="domain" description="GPI inositol-deacylase winged helix" evidence="15">
    <location>
        <begin position="548"/>
        <end position="613"/>
    </location>
</feature>
<dbReference type="InterPro" id="IPR036322">
    <property type="entry name" value="WD40_repeat_dom_sf"/>
</dbReference>
<evidence type="ECO:0000256" key="7">
    <source>
        <dbReference type="ARBA" id="ARBA00023002"/>
    </source>
</evidence>
<dbReference type="SMART" id="SM00320">
    <property type="entry name" value="WD40"/>
    <property type="match status" value="4"/>
</dbReference>
<evidence type="ECO:0000313" key="17">
    <source>
        <dbReference type="EMBL" id="EFX02462.1"/>
    </source>
</evidence>
<keyword evidence="8" id="KW-0496">Mitochondrion</keyword>
<protein>
    <submittedName>
        <fullName evidence="17">3-hydroxyacyl-CoA dehydrogenase</fullName>
    </submittedName>
</protein>
<dbReference type="InterPro" id="IPR006176">
    <property type="entry name" value="3-OHacyl-CoA_DH_NAD-bd"/>
</dbReference>
<evidence type="ECO:0000259" key="13">
    <source>
        <dbReference type="Pfam" id="PF02737"/>
    </source>
</evidence>
<dbReference type="GeneID" id="25979188"/>
<dbReference type="RefSeq" id="XP_014171944.1">
    <property type="nucleotide sequence ID" value="XM_014316469.1"/>
</dbReference>
<evidence type="ECO:0000256" key="1">
    <source>
        <dbReference type="ARBA" id="ARBA00004173"/>
    </source>
</evidence>
<evidence type="ECO:0000313" key="18">
    <source>
        <dbReference type="Proteomes" id="UP000007796"/>
    </source>
</evidence>
<dbReference type="SUPFAM" id="SSF53474">
    <property type="entry name" value="alpha/beta-Hydrolases"/>
    <property type="match status" value="1"/>
</dbReference>
<dbReference type="InterPro" id="IPR029058">
    <property type="entry name" value="AB_hydrolase_fold"/>
</dbReference>
<evidence type="ECO:0000256" key="6">
    <source>
        <dbReference type="ARBA" id="ARBA00022824"/>
    </source>
</evidence>
<evidence type="ECO:0000259" key="14">
    <source>
        <dbReference type="Pfam" id="PF05057"/>
    </source>
</evidence>
<feature type="domain" description="Nephrocystin 3-like N-terminal" evidence="16">
    <location>
        <begin position="324"/>
        <end position="486"/>
    </location>
</feature>
<comment type="similarity">
    <text evidence="4">Belongs to the putative lipase ROG1 family.</text>
</comment>
<dbReference type="Proteomes" id="UP000007796">
    <property type="component" value="Unassembled WGS sequence"/>
</dbReference>
<comment type="subcellular location">
    <subcellularLocation>
        <location evidence="2">Endoplasmic reticulum</location>
    </subcellularLocation>
    <subcellularLocation>
        <location evidence="3">Membrane</location>
    </subcellularLocation>
    <subcellularLocation>
        <location evidence="1">Mitochondrion</location>
    </subcellularLocation>
</comment>
<proteinExistence type="inferred from homology"/>
<dbReference type="InterPro" id="IPR056884">
    <property type="entry name" value="NPHP3-like_N"/>
</dbReference>
<dbReference type="PROSITE" id="PS50082">
    <property type="entry name" value="WD_REPEATS_2"/>
    <property type="match status" value="1"/>
</dbReference>
<evidence type="ECO:0000256" key="2">
    <source>
        <dbReference type="ARBA" id="ARBA00004240"/>
    </source>
</evidence>